<dbReference type="PANTHER" id="PTHR43327:SF31">
    <property type="entry name" value="HYPERSENSITIVE-INDUCED RESPONSE PROTEIN 2"/>
    <property type="match status" value="1"/>
</dbReference>
<evidence type="ECO:0000313" key="3">
    <source>
        <dbReference type="Proteomes" id="UP000243459"/>
    </source>
</evidence>
<accession>A0A5P1F8L3</accession>
<reference evidence="3" key="1">
    <citation type="journal article" date="2017" name="Nat. Commun.">
        <title>The asparagus genome sheds light on the origin and evolution of a young Y chromosome.</title>
        <authorList>
            <person name="Harkess A."/>
            <person name="Zhou J."/>
            <person name="Xu C."/>
            <person name="Bowers J.E."/>
            <person name="Van der Hulst R."/>
            <person name="Ayyampalayam S."/>
            <person name="Mercati F."/>
            <person name="Riccardi P."/>
            <person name="McKain M.R."/>
            <person name="Kakrana A."/>
            <person name="Tang H."/>
            <person name="Ray J."/>
            <person name="Groenendijk J."/>
            <person name="Arikit S."/>
            <person name="Mathioni S.M."/>
            <person name="Nakano M."/>
            <person name="Shan H."/>
            <person name="Telgmann-Rauber A."/>
            <person name="Kanno A."/>
            <person name="Yue Z."/>
            <person name="Chen H."/>
            <person name="Li W."/>
            <person name="Chen Y."/>
            <person name="Xu X."/>
            <person name="Zhang Y."/>
            <person name="Luo S."/>
            <person name="Chen H."/>
            <person name="Gao J."/>
            <person name="Mao Z."/>
            <person name="Pires J.C."/>
            <person name="Luo M."/>
            <person name="Kudrna D."/>
            <person name="Wing R.A."/>
            <person name="Meyers B.C."/>
            <person name="Yi K."/>
            <person name="Kong H."/>
            <person name="Lavrijsen P."/>
            <person name="Sunseri F."/>
            <person name="Falavigna A."/>
            <person name="Ye Y."/>
            <person name="Leebens-Mack J.H."/>
            <person name="Chen G."/>
        </authorList>
    </citation>
    <scope>NUCLEOTIDE SEQUENCE [LARGE SCALE GENOMIC DNA]</scope>
    <source>
        <strain evidence="3">cv. DH0086</strain>
    </source>
</reference>
<feature type="compositionally biased region" description="Polar residues" evidence="1">
    <location>
        <begin position="1"/>
        <end position="13"/>
    </location>
</feature>
<gene>
    <name evidence="2" type="ORF">A4U43_C04F24020</name>
</gene>
<organism evidence="2 3">
    <name type="scientific">Asparagus officinalis</name>
    <name type="common">Garden asparagus</name>
    <dbReference type="NCBI Taxonomy" id="4686"/>
    <lineage>
        <taxon>Eukaryota</taxon>
        <taxon>Viridiplantae</taxon>
        <taxon>Streptophyta</taxon>
        <taxon>Embryophyta</taxon>
        <taxon>Tracheophyta</taxon>
        <taxon>Spermatophyta</taxon>
        <taxon>Magnoliopsida</taxon>
        <taxon>Liliopsida</taxon>
        <taxon>Asparagales</taxon>
        <taxon>Asparagaceae</taxon>
        <taxon>Asparagoideae</taxon>
        <taxon>Asparagus</taxon>
    </lineage>
</organism>
<dbReference type="EMBL" id="CM007384">
    <property type="protein sequence ID" value="ONK72850.1"/>
    <property type="molecule type" value="Genomic_DNA"/>
</dbReference>
<name>A0A5P1F8L3_ASPOF</name>
<dbReference type="Gene3D" id="2.60.34.10">
    <property type="entry name" value="Substrate Binding Domain Of DNAk, Chain A, domain 1"/>
    <property type="match status" value="1"/>
</dbReference>
<dbReference type="Gramene" id="ONK72850">
    <property type="protein sequence ID" value="ONK72850"/>
    <property type="gene ID" value="A4U43_C04F24020"/>
</dbReference>
<dbReference type="Proteomes" id="UP000243459">
    <property type="component" value="Chromosome 4"/>
</dbReference>
<evidence type="ECO:0000313" key="2">
    <source>
        <dbReference type="EMBL" id="ONK72850.1"/>
    </source>
</evidence>
<feature type="region of interest" description="Disordered" evidence="1">
    <location>
        <begin position="1"/>
        <end position="26"/>
    </location>
</feature>
<dbReference type="PANTHER" id="PTHR43327">
    <property type="entry name" value="STOMATIN-LIKE PROTEIN 2, MITOCHONDRIAL"/>
    <property type="match status" value="1"/>
</dbReference>
<proteinExistence type="predicted"/>
<dbReference type="InterPro" id="IPR029047">
    <property type="entry name" value="HSP70_peptide-bd_sf"/>
</dbReference>
<keyword evidence="3" id="KW-1185">Reference proteome</keyword>
<dbReference type="GO" id="GO:0005739">
    <property type="term" value="C:mitochondrion"/>
    <property type="evidence" value="ECO:0007669"/>
    <property type="project" value="TreeGrafter"/>
</dbReference>
<dbReference type="AlphaFoldDB" id="A0A5P1F8L3"/>
<evidence type="ECO:0000256" key="1">
    <source>
        <dbReference type="SAM" id="MobiDB-lite"/>
    </source>
</evidence>
<dbReference type="InterPro" id="IPR050710">
    <property type="entry name" value="Band7/mec-2_domain"/>
</dbReference>
<protein>
    <submittedName>
        <fullName evidence="2">Uncharacterized protein</fullName>
    </submittedName>
</protein>
<sequence length="222" mass="23867">MAQSPKTKSNALNGSPKAQDISAVPPEGISRAELEEKVGGLVAYADASSNPLVDSPQVPARKKILVGSTGIETTLFVSSGAMGHVLFCLKVDQSTVAIRETFGKFFDVLKPGCHFLPWVCWPTSSCGTKTKDNVFVAVVASIQYRALAEKASNAFNRLSKMREQIQVHECFPFLIVLSWKGSAPEAQGGAAENQSTIVFPKGNPIPTIKALTFFRSNHSLLT</sequence>